<dbReference type="GO" id="GO:0008168">
    <property type="term" value="F:methyltransferase activity"/>
    <property type="evidence" value="ECO:0007669"/>
    <property type="project" value="UniProtKB-KW"/>
</dbReference>
<dbReference type="GO" id="GO:0003677">
    <property type="term" value="F:DNA binding"/>
    <property type="evidence" value="ECO:0007669"/>
    <property type="project" value="InterPro"/>
</dbReference>
<dbReference type="InterPro" id="IPR006935">
    <property type="entry name" value="Helicase/UvrB_N"/>
</dbReference>
<evidence type="ECO:0000313" key="4">
    <source>
        <dbReference type="EMBL" id="ARF11535.1"/>
    </source>
</evidence>
<dbReference type="Pfam" id="PF04851">
    <property type="entry name" value="ResIII"/>
    <property type="match status" value="1"/>
</dbReference>
<proteinExistence type="predicted"/>
<dbReference type="SUPFAM" id="SSF52540">
    <property type="entry name" value="P-loop containing nucleoside triphosphate hydrolases"/>
    <property type="match status" value="2"/>
</dbReference>
<organism evidence="4">
    <name type="scientific">Klosneuvirus KNV1</name>
    <dbReference type="NCBI Taxonomy" id="1977640"/>
    <lineage>
        <taxon>Viruses</taxon>
        <taxon>Varidnaviria</taxon>
        <taxon>Bamfordvirae</taxon>
        <taxon>Nucleocytoviricota</taxon>
        <taxon>Megaviricetes</taxon>
        <taxon>Imitervirales</taxon>
        <taxon>Mimiviridae</taxon>
        <taxon>Klosneuvirinae</taxon>
        <taxon>Klosneuvirus</taxon>
    </lineage>
</organism>
<dbReference type="EMBL" id="KY684108">
    <property type="protein sequence ID" value="ARF11535.1"/>
    <property type="molecule type" value="Genomic_DNA"/>
</dbReference>
<evidence type="ECO:0000256" key="1">
    <source>
        <dbReference type="ARBA" id="ARBA00022801"/>
    </source>
</evidence>
<sequence length="1411" mass="164457">MKLLDFIQLIINSNTVDDVLNNFSTQSEKGFAYERMWDLIIKFGFCPTFPNSKYTHMNGNFNTGKLKELTSLKHYINNNVVVSGNSGGASDITLYNTTDNKYIFISSKYPKSDNDKNVEYYDVHKILAVLEKKKDIYENYDIYILTLDKQEVLIKAKQAKKSNHHITKYMTNTHIFDKSDLEKCYLNFKTHVSKNVIDDFDEIYLSKRDFLELRFHQELITDKTLMLIEEGHKQFLWGCKPRSGKTYMVGGLIIKYLEMYKRLNTMIITPAPTETSPQFTEGLFNKFIDFKKFNIIHITSAKEMKSMTFDENNNHIIIVSKQLLQGYIGENVNKTLQQLKFNIISFDENHFSGTTDISKNILDTYSTKNTVKVYLTATYNKPLREWGIKDICQMYWDIEDEQICKKIVLDENELEKLIQKHGDIVTHTVNTFKKNKLLSVSEIFEPYLKMPDLHLITTLFDKTRYENIKEKIMDTKYGFSFDVLFALNPKKNSFVYKNEVSEVLRYISGSNKEKDFKFGDHSIFSRINKICTNSNSRSPFTQIWFLPPNNINETSKCLKQLIEYDGILSKYDVMIINSKITSLAKDVKDEIMQQEIISSKNGKRGLILLAGNMLSLGITLNNCDIVLLMNNALSSDKIMQQMYRCMTEGNNKKFGFVVDLKLSRVLNTCINYSIYKNNLNVADKIKYMIENHLINIDEDMLVSKKLDSNKLVNELLDVWKSDPINSFKSLLQNIDNDYVLFDNETQKLLNKSFTHSSKNNINATIEIEINEDDKQEFPDGNEKIKDSEHEQDNSKETVIKEIQISFTKDVLPYVIPLACILTVKDSNKDFVEMLSIISNNSDLLEIFDEQSYIWWNKKGLIDIIKNIIGKYFDKKSNTYNISIQFKMSLQSLIDKPKELLELINECLKPKDSEKKKFGEVFTPMDFINNSMLKDLEVYYMKKYNKNIWENENLTWYDPAVGMGNYPIAIYYKLINGLKKKIPDEQERKKHIIENMIYMAELNKKNCFVIKQIFNINKEYKLNLYEGDSLNFDTKKVFNKESFDIIIGNPPYNEELTKIGAKPLYNHFIEHNINKCTILSFIVPSRWFSGGKGLDKFRSEMLKRKDLVYIKHHEDACKIFGNTVDIKGGVNYFVKDTNHNGDCEYNGTMIKLGTYDIIVDSKYTALINKILPLTKITDLYRSQDYYKIQTNDKRLVDNPTKDTVKCYVSKQKGSYKYIDKKEIRADMSKYKILAPDGAFGHGSGFGNLILAKPDEVHTKTYISFEVDTEDDANSLLSYMKCRLPNFLLSIRKNSQHTSETTCKWIPLPPLDKLWTDDDVYKHFKLFPDEINIIINAEIDGYKNIMQTNQDKEIDKINTDDGFNTDDDFMLELNQKFDDIQKEYDEIVKQHNNKVIIIKPKKKKVVINDIFDS</sequence>
<evidence type="ECO:0000259" key="2">
    <source>
        <dbReference type="Pfam" id="PF04851"/>
    </source>
</evidence>
<feature type="domain" description="Helicase/UvrB N-terminal" evidence="2">
    <location>
        <begin position="211"/>
        <end position="380"/>
    </location>
</feature>
<keyword evidence="4" id="KW-0489">Methyltransferase</keyword>
<dbReference type="Gene3D" id="3.40.50.150">
    <property type="entry name" value="Vaccinia Virus protein VP39"/>
    <property type="match status" value="1"/>
</dbReference>
<dbReference type="InterPro" id="IPR002052">
    <property type="entry name" value="DNA_methylase_N6_adenine_CS"/>
</dbReference>
<dbReference type="GO" id="GO:0005524">
    <property type="term" value="F:ATP binding"/>
    <property type="evidence" value="ECO:0007669"/>
    <property type="project" value="InterPro"/>
</dbReference>
<accession>A0A1V0SII8</accession>
<protein>
    <submittedName>
        <fullName evidence="4">Restriction-modification methylase</fullName>
    </submittedName>
</protein>
<keyword evidence="1" id="KW-0378">Hydrolase</keyword>
<dbReference type="GO" id="GO:0006304">
    <property type="term" value="P:DNA modification"/>
    <property type="evidence" value="ECO:0007669"/>
    <property type="project" value="InterPro"/>
</dbReference>
<dbReference type="GO" id="GO:0032259">
    <property type="term" value="P:methylation"/>
    <property type="evidence" value="ECO:0007669"/>
    <property type="project" value="UniProtKB-KW"/>
</dbReference>
<dbReference type="InterPro" id="IPR029063">
    <property type="entry name" value="SAM-dependent_MTases_sf"/>
</dbReference>
<dbReference type="PROSITE" id="PS00092">
    <property type="entry name" value="N6_MTASE"/>
    <property type="match status" value="1"/>
</dbReference>
<dbReference type="InterPro" id="IPR027417">
    <property type="entry name" value="P-loop_NTPase"/>
</dbReference>
<dbReference type="InterPro" id="IPR011639">
    <property type="entry name" value="MethylTrfase_TaqI-like_dom"/>
</dbReference>
<keyword evidence="4" id="KW-0808">Transferase</keyword>
<feature type="domain" description="Type II methyltransferase M.TaqI-like" evidence="3">
    <location>
        <begin position="1009"/>
        <end position="1119"/>
    </location>
</feature>
<dbReference type="GO" id="GO:0016787">
    <property type="term" value="F:hydrolase activity"/>
    <property type="evidence" value="ECO:0007669"/>
    <property type="project" value="UniProtKB-KW"/>
</dbReference>
<gene>
    <name evidence="4" type="ORF">Klosneuvirus_1_392</name>
</gene>
<evidence type="ECO:0000259" key="3">
    <source>
        <dbReference type="Pfam" id="PF07669"/>
    </source>
</evidence>
<dbReference type="Pfam" id="PF07669">
    <property type="entry name" value="Eco57I"/>
    <property type="match status" value="1"/>
</dbReference>
<dbReference type="SUPFAM" id="SSF53335">
    <property type="entry name" value="S-adenosyl-L-methionine-dependent methyltransferases"/>
    <property type="match status" value="1"/>
</dbReference>
<reference evidence="4" key="1">
    <citation type="journal article" date="2017" name="Science">
        <title>Giant viruses with an expanded complement of translation system components.</title>
        <authorList>
            <person name="Schulz F."/>
            <person name="Yutin N."/>
            <person name="Ivanova N.N."/>
            <person name="Ortega D.R."/>
            <person name="Lee T.K."/>
            <person name="Vierheilig J."/>
            <person name="Daims H."/>
            <person name="Horn M."/>
            <person name="Wagner M."/>
            <person name="Jensen G.J."/>
            <person name="Kyrpides N.C."/>
            <person name="Koonin E.V."/>
            <person name="Woyke T."/>
        </authorList>
    </citation>
    <scope>NUCLEOTIDE SEQUENCE</scope>
    <source>
        <strain evidence="4">KNV1</strain>
    </source>
</reference>
<name>A0A1V0SII8_9VIRU</name>